<dbReference type="SMART" id="SM01043">
    <property type="entry name" value="BTAD"/>
    <property type="match status" value="1"/>
</dbReference>
<dbReference type="EMBL" id="JAYMFH010000011">
    <property type="protein sequence ID" value="MEC4295304.1"/>
    <property type="molecule type" value="Genomic_DNA"/>
</dbReference>
<dbReference type="RefSeq" id="WP_326441738.1">
    <property type="nucleotide sequence ID" value="NZ_JAYMFH010000011.1"/>
</dbReference>
<feature type="domain" description="Bacterial transcriptional activator" evidence="1">
    <location>
        <begin position="724"/>
        <end position="868"/>
    </location>
</feature>
<reference evidence="2 3" key="1">
    <citation type="submission" date="2024-01" db="EMBL/GenBank/DDBJ databases">
        <title>novel species in genus Adlercreutzia.</title>
        <authorList>
            <person name="Liu X."/>
        </authorList>
    </citation>
    <scope>NUCLEOTIDE SEQUENCE [LARGE SCALE GENOMIC DNA]</scope>
    <source>
        <strain evidence="2 3">R22</strain>
    </source>
</reference>
<dbReference type="InterPro" id="IPR036388">
    <property type="entry name" value="WH-like_DNA-bd_sf"/>
</dbReference>
<comment type="caution">
    <text evidence="2">The sequence shown here is derived from an EMBL/GenBank/DDBJ whole genome shotgun (WGS) entry which is preliminary data.</text>
</comment>
<protein>
    <submittedName>
        <fullName evidence="2">Bacterial transcriptional activator domain-containing protein</fullName>
    </submittedName>
</protein>
<dbReference type="InterPro" id="IPR011990">
    <property type="entry name" value="TPR-like_helical_dom_sf"/>
</dbReference>
<accession>A0ABU6IZR2</accession>
<dbReference type="SUPFAM" id="SSF46894">
    <property type="entry name" value="C-terminal effector domain of the bipartite response regulators"/>
    <property type="match status" value="1"/>
</dbReference>
<evidence type="ECO:0000259" key="1">
    <source>
        <dbReference type="SMART" id="SM01043"/>
    </source>
</evidence>
<name>A0ABU6IZR2_9ACTN</name>
<dbReference type="InterPro" id="IPR005158">
    <property type="entry name" value="BTAD"/>
</dbReference>
<organism evidence="2 3">
    <name type="scientific">Adlercreutzia shanghongiae</name>
    <dbReference type="NCBI Taxonomy" id="3111773"/>
    <lineage>
        <taxon>Bacteria</taxon>
        <taxon>Bacillati</taxon>
        <taxon>Actinomycetota</taxon>
        <taxon>Coriobacteriia</taxon>
        <taxon>Eggerthellales</taxon>
        <taxon>Eggerthellaceae</taxon>
        <taxon>Adlercreutzia</taxon>
    </lineage>
</organism>
<dbReference type="Pfam" id="PF03704">
    <property type="entry name" value="BTAD"/>
    <property type="match status" value="1"/>
</dbReference>
<sequence length="877" mass="95467">MNRFIRQSACRGHRPASVALDRLVSRPRLVSRLMAERRVLRIIEAPDEFGKAAVAFEYALMAFDFMHVFWINGASPCFLRDIDAAVIAGEVLAADAEARLVVIVDLPKLSDERAQRLAGEIDCLLDAGCEVLVTTTPARDALRDLFPAALVVEPREMLVDAAEDEADALMGKGVRQPLTLERRIPGVRWGGGATALLEGLAGDGLAGDAQLLLWALLALGSGDEDDARALLGDKRGSAAWKYLAAAYPCAGIDEDAGAFAALAVPMAALRKAAAPRLEAMARTSPLADRDELAALIAGRLAARGESRRAVGAIEALAGRAEQGRWLVEHGWEVLWGRAAFEVCDLYDSVDRVHVGRRPVLNAQLAWAWAQQGNRAHAVSFAQRVLAAPDASQAVRAAAALVGWDQGNAATREVMEGELALWLAQCGDSEPAQTEEGRLALLAALALAPRMERDPLAVWAAQAEGPSAWSEGARETLEMRLLAAALVVEQLEAQGLFERRRESEALGRPELVRLVASCHRALEALVGRGLGLGYGALRVSAALDRVAEALAAAGIPMLSEPVACAMRAAFVEEGRARTARRKGARASGQREGVLARDRLAAPFSPARASLAEESLAVRDQTVPLLRLRLFGSMEVAVGERDLTRTFLEHNRARLLLALLALHRGRELTRERLAEMLWPATNPRTGAKNFYRVWSDLWEVLAENGRCPYLLRDRYGCRLDASLFTSDVEEFERLNRQLLFGSANDSMAWERTLLTIQESFDAPLLPAEPRNEALAVFRRRFASELVDGLLAASRRLLAQGEPQGALWFAREALRRNATREDAYAALMRAQMATDQRSAAVETFFSCRDFLADHLGLDPSPSLVALYDALLEGRMLPVEA</sequence>
<dbReference type="InterPro" id="IPR016032">
    <property type="entry name" value="Sig_transdc_resp-reg_C-effctor"/>
</dbReference>
<evidence type="ECO:0000313" key="2">
    <source>
        <dbReference type="EMBL" id="MEC4295304.1"/>
    </source>
</evidence>
<gene>
    <name evidence="2" type="ORF">VJ920_08265</name>
</gene>
<dbReference type="Gene3D" id="1.10.10.10">
    <property type="entry name" value="Winged helix-like DNA-binding domain superfamily/Winged helix DNA-binding domain"/>
    <property type="match status" value="1"/>
</dbReference>
<dbReference type="Proteomes" id="UP001343724">
    <property type="component" value="Unassembled WGS sequence"/>
</dbReference>
<keyword evidence="3" id="KW-1185">Reference proteome</keyword>
<dbReference type="Gene3D" id="1.25.40.10">
    <property type="entry name" value="Tetratricopeptide repeat domain"/>
    <property type="match status" value="1"/>
</dbReference>
<evidence type="ECO:0000313" key="3">
    <source>
        <dbReference type="Proteomes" id="UP001343724"/>
    </source>
</evidence>
<proteinExistence type="predicted"/>
<dbReference type="InterPro" id="IPR051677">
    <property type="entry name" value="AfsR-DnrI-RedD_regulator"/>
</dbReference>
<dbReference type="PANTHER" id="PTHR35807">
    <property type="entry name" value="TRANSCRIPTIONAL REGULATOR REDD-RELATED"/>
    <property type="match status" value="1"/>
</dbReference>